<evidence type="ECO:0000256" key="8">
    <source>
        <dbReference type="PIRSR" id="PIRSR002560-1"/>
    </source>
</evidence>
<dbReference type="Proteomes" id="UP000064243">
    <property type="component" value="Unassembled WGS sequence"/>
</dbReference>
<dbReference type="Pfam" id="PF00210">
    <property type="entry name" value="Ferritin"/>
    <property type="match status" value="1"/>
</dbReference>
<dbReference type="SUPFAM" id="SSF47240">
    <property type="entry name" value="Ferritin-like"/>
    <property type="match status" value="1"/>
</dbReference>
<protein>
    <recommendedName>
        <fullName evidence="7 9">Bacterioferritin</fullName>
    </recommendedName>
</protein>
<dbReference type="GO" id="GO:0140315">
    <property type="term" value="F:iron ion sequestering activity"/>
    <property type="evidence" value="ECO:0007669"/>
    <property type="project" value="UniProtKB-ARBA"/>
</dbReference>
<dbReference type="GO" id="GO:0004322">
    <property type="term" value="F:ferroxidase activity"/>
    <property type="evidence" value="ECO:0007669"/>
    <property type="project" value="TreeGrafter"/>
</dbReference>
<dbReference type="GO" id="GO:0020037">
    <property type="term" value="F:heme binding"/>
    <property type="evidence" value="ECO:0007669"/>
    <property type="project" value="TreeGrafter"/>
</dbReference>
<comment type="caution">
    <text evidence="11">The sequence shown here is derived from an EMBL/GenBank/DDBJ whole genome shotgun (WGS) entry which is preliminary data.</text>
</comment>
<gene>
    <name evidence="11" type="ORF">ABW22_14280</name>
</gene>
<evidence type="ECO:0000256" key="4">
    <source>
        <dbReference type="ARBA" id="ARBA00022617"/>
    </source>
</evidence>
<dbReference type="PIRSF" id="PIRSF002560">
    <property type="entry name" value="Bacterioferritin"/>
    <property type="match status" value="1"/>
</dbReference>
<dbReference type="EMBL" id="LDUG01000048">
    <property type="protein sequence ID" value="KVW93303.1"/>
    <property type="molecule type" value="Genomic_DNA"/>
</dbReference>
<feature type="binding site" evidence="8">
    <location>
        <position position="51"/>
    </location>
    <ligand>
        <name>Fe cation</name>
        <dbReference type="ChEBI" id="CHEBI:24875"/>
        <label>2</label>
    </ligand>
</feature>
<evidence type="ECO:0000256" key="9">
    <source>
        <dbReference type="RuleBase" id="RU000623"/>
    </source>
</evidence>
<feature type="binding site" evidence="8">
    <location>
        <position position="51"/>
    </location>
    <ligand>
        <name>Fe cation</name>
        <dbReference type="ChEBI" id="CHEBI:24875"/>
        <label>1</label>
    </ligand>
</feature>
<feature type="binding site" evidence="8">
    <location>
        <position position="128"/>
    </location>
    <ligand>
        <name>Fe cation</name>
        <dbReference type="ChEBI" id="CHEBI:24875"/>
        <label>1</label>
    </ligand>
</feature>
<dbReference type="eggNOG" id="COG2193">
    <property type="taxonomic scope" value="Bacteria"/>
</dbReference>
<dbReference type="PATRIC" id="fig|36861.3.peg.2674"/>
<feature type="binding site" evidence="8">
    <location>
        <position position="130"/>
    </location>
    <ligand>
        <name>Fe cation</name>
        <dbReference type="ChEBI" id="CHEBI:24875"/>
        <label>2</label>
    </ligand>
</feature>
<dbReference type="PRINTS" id="PR00601">
    <property type="entry name" value="BACFERRITIN"/>
</dbReference>
<reference evidence="11 12" key="1">
    <citation type="journal article" date="2015" name="Appl. Environ. Microbiol.">
        <title>Aerobic and Anaerobic Thiosulfate Oxidation by a Cold-Adapted, Subglacial Chemoautotroph.</title>
        <authorList>
            <person name="Harrold Z.R."/>
            <person name="Skidmore M.L."/>
            <person name="Hamilton T.L."/>
            <person name="Desch L."/>
            <person name="Amada K."/>
            <person name="van Gelder W."/>
            <person name="Glover K."/>
            <person name="Roden E.E."/>
            <person name="Boyd E.S."/>
        </authorList>
    </citation>
    <scope>NUCLEOTIDE SEQUENCE [LARGE SCALE GENOMIC DNA]</scope>
    <source>
        <strain evidence="11 12">RG</strain>
    </source>
</reference>
<feature type="binding site" evidence="8">
    <location>
        <position position="128"/>
    </location>
    <ligand>
        <name>Fe cation</name>
        <dbReference type="ChEBI" id="CHEBI:24875"/>
        <label>2</label>
    </ligand>
</feature>
<dbReference type="GO" id="GO:0008199">
    <property type="term" value="F:ferric iron binding"/>
    <property type="evidence" value="ECO:0007669"/>
    <property type="project" value="InterPro"/>
</dbReference>
<name>A0A119CUL4_THIDE</name>
<dbReference type="OrthoDB" id="9800505at2"/>
<keyword evidence="12" id="KW-1185">Reference proteome</keyword>
<organism evidence="11 12">
    <name type="scientific">Thiobacillus denitrificans</name>
    <dbReference type="NCBI Taxonomy" id="36861"/>
    <lineage>
        <taxon>Bacteria</taxon>
        <taxon>Pseudomonadati</taxon>
        <taxon>Pseudomonadota</taxon>
        <taxon>Betaproteobacteria</taxon>
        <taxon>Nitrosomonadales</taxon>
        <taxon>Thiobacillaceae</taxon>
        <taxon>Thiobacillus</taxon>
    </lineage>
</organism>
<dbReference type="PANTHER" id="PTHR30295:SF0">
    <property type="entry name" value="BACTERIOFERRITIN"/>
    <property type="match status" value="1"/>
</dbReference>
<comment type="similarity">
    <text evidence="2 7 9">Belongs to the bacterioferritin family.</text>
</comment>
<feature type="binding site" evidence="8">
    <location>
        <position position="54"/>
    </location>
    <ligand>
        <name>Fe cation</name>
        <dbReference type="ChEBI" id="CHEBI:24875"/>
        <label>1</label>
    </ligand>
</feature>
<dbReference type="RefSeq" id="WP_059758159.1">
    <property type="nucleotide sequence ID" value="NZ_LDUG01000048.1"/>
</dbReference>
<dbReference type="GO" id="GO:0005829">
    <property type="term" value="C:cytosol"/>
    <property type="evidence" value="ECO:0007669"/>
    <property type="project" value="TreeGrafter"/>
</dbReference>
<keyword evidence="5 7" id="KW-0479">Metal-binding</keyword>
<evidence type="ECO:0000256" key="2">
    <source>
        <dbReference type="ARBA" id="ARBA00008093"/>
    </source>
</evidence>
<evidence type="ECO:0000313" key="12">
    <source>
        <dbReference type="Proteomes" id="UP000064243"/>
    </source>
</evidence>
<feature type="binding site" evidence="8">
    <location>
        <position position="18"/>
    </location>
    <ligand>
        <name>Fe cation</name>
        <dbReference type="ChEBI" id="CHEBI:24875"/>
        <label>1</label>
    </ligand>
</feature>
<dbReference type="PANTHER" id="PTHR30295">
    <property type="entry name" value="BACTERIOFERRITIN"/>
    <property type="match status" value="1"/>
</dbReference>
<dbReference type="STRING" id="1123392.GCA_000376425_01444"/>
<dbReference type="AlphaFoldDB" id="A0A119CUL4"/>
<evidence type="ECO:0000256" key="7">
    <source>
        <dbReference type="PIRNR" id="PIRNR002560"/>
    </source>
</evidence>
<feature type="binding site" evidence="8">
    <location>
        <position position="94"/>
    </location>
    <ligand>
        <name>Fe cation</name>
        <dbReference type="ChEBI" id="CHEBI:24875"/>
        <label>2</label>
    </ligand>
</feature>
<dbReference type="InterPro" id="IPR009078">
    <property type="entry name" value="Ferritin-like_SF"/>
</dbReference>
<feature type="binding site" evidence="8">
    <location>
        <position position="50"/>
    </location>
    <ligand>
        <name>Fe cation</name>
        <dbReference type="ChEBI" id="CHEBI:24875"/>
        <label>3</label>
    </ligand>
</feature>
<dbReference type="InterPro" id="IPR012347">
    <property type="entry name" value="Ferritin-like"/>
</dbReference>
<dbReference type="NCBIfam" id="TIGR00754">
    <property type="entry name" value="bfr"/>
    <property type="match status" value="1"/>
</dbReference>
<accession>A0A119CUL4</accession>
<dbReference type="PROSITE" id="PS00549">
    <property type="entry name" value="BACTERIOFERRITIN"/>
    <property type="match status" value="1"/>
</dbReference>
<evidence type="ECO:0000259" key="10">
    <source>
        <dbReference type="PROSITE" id="PS50905"/>
    </source>
</evidence>
<dbReference type="PROSITE" id="PS50905">
    <property type="entry name" value="FERRITIN_LIKE"/>
    <property type="match status" value="1"/>
</dbReference>
<evidence type="ECO:0000256" key="6">
    <source>
        <dbReference type="ARBA" id="ARBA00023004"/>
    </source>
</evidence>
<feature type="domain" description="Ferritin-like diiron" evidence="10">
    <location>
        <begin position="1"/>
        <end position="145"/>
    </location>
</feature>
<evidence type="ECO:0000256" key="3">
    <source>
        <dbReference type="ARBA" id="ARBA00022434"/>
    </source>
</evidence>
<dbReference type="FunFam" id="1.20.1260.10:FF:000005">
    <property type="entry name" value="Bacterioferritin"/>
    <property type="match status" value="1"/>
</dbReference>
<proteinExistence type="inferred from homology"/>
<dbReference type="InterPro" id="IPR002024">
    <property type="entry name" value="Bacterioferritin"/>
</dbReference>
<comment type="cofactor">
    <cofactor evidence="1">
        <name>heme b</name>
        <dbReference type="ChEBI" id="CHEBI:60344"/>
    </cofactor>
</comment>
<dbReference type="CDD" id="cd00907">
    <property type="entry name" value="Bacterioferritin"/>
    <property type="match status" value="1"/>
</dbReference>
<comment type="function">
    <text evidence="9">Iron-storage protein.</text>
</comment>
<dbReference type="Gene3D" id="1.20.1260.10">
    <property type="match status" value="1"/>
</dbReference>
<sequence length="159" mass="18204">MKGDKKVIQYLNKALTVELTAINQYFLHARMYKNWGLTALGKHEYEESIEEMRHADKLIERILFLEGLPNLQDLNKLMIGENVVECLGCDLKLELTGRALYVEVIAHCEAVKDYVSREILTGIQSDTEAHIDYLETQLDLVKRMGEQNYMQTAAGPIES</sequence>
<keyword evidence="4 9" id="KW-0349">Heme</keyword>
<keyword evidence="6 7" id="KW-0408">Iron</keyword>
<evidence type="ECO:0000313" key="11">
    <source>
        <dbReference type="EMBL" id="KVW93303.1"/>
    </source>
</evidence>
<dbReference type="InterPro" id="IPR009040">
    <property type="entry name" value="Ferritin-like_diiron"/>
</dbReference>
<keyword evidence="3 7" id="KW-0409">Iron storage</keyword>
<feature type="binding site" description="axial binding residue" evidence="8">
    <location>
        <position position="52"/>
    </location>
    <ligand>
        <name>heme b</name>
        <dbReference type="ChEBI" id="CHEBI:60344"/>
        <note>ligand shared between dimeric partners</note>
    </ligand>
    <ligandPart>
        <name>Fe</name>
        <dbReference type="ChEBI" id="CHEBI:18248"/>
    </ligandPart>
</feature>
<dbReference type="InterPro" id="IPR008331">
    <property type="entry name" value="Ferritin_DPS_dom"/>
</dbReference>
<dbReference type="GO" id="GO:0006879">
    <property type="term" value="P:intracellular iron ion homeostasis"/>
    <property type="evidence" value="ECO:0007669"/>
    <property type="project" value="UniProtKB-KW"/>
</dbReference>
<evidence type="ECO:0000256" key="5">
    <source>
        <dbReference type="ARBA" id="ARBA00022723"/>
    </source>
</evidence>
<evidence type="ECO:0000256" key="1">
    <source>
        <dbReference type="ARBA" id="ARBA00001970"/>
    </source>
</evidence>
<dbReference type="GO" id="GO:0006826">
    <property type="term" value="P:iron ion transport"/>
    <property type="evidence" value="ECO:0007669"/>
    <property type="project" value="InterPro"/>
</dbReference>